<dbReference type="Gene3D" id="1.10.238.10">
    <property type="entry name" value="EF-hand"/>
    <property type="match status" value="3"/>
</dbReference>
<keyword evidence="1" id="KW-0479">Metal-binding</keyword>
<evidence type="ECO:0000256" key="2">
    <source>
        <dbReference type="ARBA" id="ARBA00022737"/>
    </source>
</evidence>
<feature type="region of interest" description="Disordered" evidence="4">
    <location>
        <begin position="247"/>
        <end position="315"/>
    </location>
</feature>
<dbReference type="PROSITE" id="PS00018">
    <property type="entry name" value="EF_HAND_1"/>
    <property type="match status" value="2"/>
</dbReference>
<proteinExistence type="predicted"/>
<feature type="domain" description="EF-hand" evidence="5">
    <location>
        <begin position="445"/>
        <end position="480"/>
    </location>
</feature>
<dbReference type="InterPro" id="IPR018247">
    <property type="entry name" value="EF_Hand_1_Ca_BS"/>
</dbReference>
<reference evidence="6" key="1">
    <citation type="submission" date="2021-01" db="EMBL/GenBank/DDBJ databases">
        <authorList>
            <person name="Corre E."/>
            <person name="Pelletier E."/>
            <person name="Niang G."/>
            <person name="Scheremetjew M."/>
            <person name="Finn R."/>
            <person name="Kale V."/>
            <person name="Holt S."/>
            <person name="Cochrane G."/>
            <person name="Meng A."/>
            <person name="Brown T."/>
            <person name="Cohen L."/>
        </authorList>
    </citation>
    <scope>NUCLEOTIDE SEQUENCE</scope>
    <source>
        <strain evidence="6">CCMP2877</strain>
    </source>
</reference>
<protein>
    <recommendedName>
        <fullName evidence="5">EF-hand domain-containing protein</fullName>
    </recommendedName>
</protein>
<evidence type="ECO:0000256" key="1">
    <source>
        <dbReference type="ARBA" id="ARBA00022723"/>
    </source>
</evidence>
<accession>A0A7S1U6A1</accession>
<dbReference type="GO" id="GO:0005509">
    <property type="term" value="F:calcium ion binding"/>
    <property type="evidence" value="ECO:0007669"/>
    <property type="project" value="InterPro"/>
</dbReference>
<dbReference type="AlphaFoldDB" id="A0A7S1U6A1"/>
<dbReference type="SUPFAM" id="SSF47473">
    <property type="entry name" value="EF-hand"/>
    <property type="match status" value="2"/>
</dbReference>
<name>A0A7S1U6A1_9STRA</name>
<evidence type="ECO:0000256" key="4">
    <source>
        <dbReference type="SAM" id="MobiDB-lite"/>
    </source>
</evidence>
<evidence type="ECO:0000259" key="5">
    <source>
        <dbReference type="PROSITE" id="PS50222"/>
    </source>
</evidence>
<evidence type="ECO:0000256" key="3">
    <source>
        <dbReference type="ARBA" id="ARBA00022837"/>
    </source>
</evidence>
<feature type="domain" description="EF-hand" evidence="5">
    <location>
        <begin position="344"/>
        <end position="379"/>
    </location>
</feature>
<feature type="compositionally biased region" description="Basic residues" evidence="4">
    <location>
        <begin position="256"/>
        <end position="275"/>
    </location>
</feature>
<keyword evidence="3" id="KW-0106">Calcium</keyword>
<dbReference type="EMBL" id="HBGJ01023510">
    <property type="protein sequence ID" value="CAD9256677.1"/>
    <property type="molecule type" value="Transcribed_RNA"/>
</dbReference>
<feature type="compositionally biased region" description="Basic and acidic residues" evidence="4">
    <location>
        <begin position="276"/>
        <end position="293"/>
    </location>
</feature>
<dbReference type="SMART" id="SM00054">
    <property type="entry name" value="EFh"/>
    <property type="match status" value="4"/>
</dbReference>
<feature type="domain" description="EF-hand" evidence="5">
    <location>
        <begin position="384"/>
        <end position="411"/>
    </location>
</feature>
<sequence length="550" mass="60824">MGNTEFKASRISSTVREEYYILLGHDARQISAHLKAWHAAQLEQTTDEEGFRSLFSFVAEDNAFDLFKNQRNVVNVMEIFAVLTLCCDTHLSQKIRMFFAIYDVDGNGVLTLPEVVLMVWSCVAAICRLTGTPKPAVHDLERMAMTIFGKADSAVNSDGRITILEWVSHCLANEDLTELFNIFKFDKAKIAELKGEVADEGDNAEGVAEAGAEVADEGDNAEGVAGAGAPPTIDAGSIASVSALDAHANSDTPEAKKHKLGRHLSKKASMRRRIKKAETKDSFDPSPPVKEKPSSGGPPPLLRRRTRTRRQRSLELQPEKVVETRFAAEPFDQNKHYKSNYSREEVLQVYKKFAQCDVDGDGTIKAEELMTVLHDTSMVNAAHMLQAMDEDGDGEISLVEFLGAVFHAAMEEDKQAIDKYIWEYKKSLEPPPEVDEDVPDWLTEENLKELMEIFSLFDTRKRGTVTVREMARAMSFYSTIGAREIEGMFEEIGRGPDFELEPRGFGIAFGKILGCDRSIVGLLSGEEPMQALAGARKARGSSPGAAGSWT</sequence>
<evidence type="ECO:0000313" key="6">
    <source>
        <dbReference type="EMBL" id="CAD9256677.1"/>
    </source>
</evidence>
<dbReference type="InterPro" id="IPR002048">
    <property type="entry name" value="EF_hand_dom"/>
</dbReference>
<dbReference type="InterPro" id="IPR011992">
    <property type="entry name" value="EF-hand-dom_pair"/>
</dbReference>
<dbReference type="PROSITE" id="PS50222">
    <property type="entry name" value="EF_HAND_2"/>
    <property type="match status" value="3"/>
</dbReference>
<dbReference type="Pfam" id="PF13499">
    <property type="entry name" value="EF-hand_7"/>
    <property type="match status" value="1"/>
</dbReference>
<dbReference type="PANTHER" id="PTHR45942">
    <property type="entry name" value="PROTEIN PHOSPATASE 3 REGULATORY SUBUNIT B ALPHA ISOFORM TYPE 1"/>
    <property type="match status" value="1"/>
</dbReference>
<keyword evidence="2" id="KW-0677">Repeat</keyword>
<organism evidence="6">
    <name type="scientific">Phaeomonas parva</name>
    <dbReference type="NCBI Taxonomy" id="124430"/>
    <lineage>
        <taxon>Eukaryota</taxon>
        <taxon>Sar</taxon>
        <taxon>Stramenopiles</taxon>
        <taxon>Ochrophyta</taxon>
        <taxon>Pinguiophyceae</taxon>
        <taxon>Pinguiochrysidales</taxon>
        <taxon>Pinguiochrysidaceae</taxon>
        <taxon>Phaeomonas</taxon>
    </lineage>
</organism>
<feature type="compositionally biased region" description="Basic residues" evidence="4">
    <location>
        <begin position="302"/>
        <end position="311"/>
    </location>
</feature>
<gene>
    <name evidence="6" type="ORF">PPAR1163_LOCUS15048</name>
</gene>